<comment type="caution">
    <text evidence="7">The sequence shown here is derived from an EMBL/GenBank/DDBJ whole genome shotgun (WGS) entry which is preliminary data.</text>
</comment>
<dbReference type="CDD" id="cd12148">
    <property type="entry name" value="fungal_TF_MHR"/>
    <property type="match status" value="1"/>
</dbReference>
<evidence type="ECO:0000256" key="3">
    <source>
        <dbReference type="ARBA" id="ARBA00023015"/>
    </source>
</evidence>
<dbReference type="InterPro" id="IPR001138">
    <property type="entry name" value="Zn2Cys6_DnaBD"/>
</dbReference>
<dbReference type="InterPro" id="IPR036864">
    <property type="entry name" value="Zn2-C6_fun-type_DNA-bd_sf"/>
</dbReference>
<evidence type="ECO:0000256" key="1">
    <source>
        <dbReference type="ARBA" id="ARBA00004123"/>
    </source>
</evidence>
<evidence type="ECO:0000256" key="5">
    <source>
        <dbReference type="ARBA" id="ARBA00023242"/>
    </source>
</evidence>
<evidence type="ECO:0000256" key="2">
    <source>
        <dbReference type="ARBA" id="ARBA00022723"/>
    </source>
</evidence>
<protein>
    <recommendedName>
        <fullName evidence="6">Zn(2)-C6 fungal-type domain-containing protein</fullName>
    </recommendedName>
</protein>
<dbReference type="SUPFAM" id="SSF57701">
    <property type="entry name" value="Zn2/Cys6 DNA-binding domain"/>
    <property type="match status" value="1"/>
</dbReference>
<keyword evidence="3" id="KW-0805">Transcription regulation</keyword>
<dbReference type="Proteomes" id="UP001498476">
    <property type="component" value="Unassembled WGS sequence"/>
</dbReference>
<keyword evidence="4" id="KW-0804">Transcription</keyword>
<proteinExistence type="predicted"/>
<dbReference type="Pfam" id="PF00172">
    <property type="entry name" value="Zn_clus"/>
    <property type="match status" value="1"/>
</dbReference>
<organism evidence="7 8">
    <name type="scientific">Neonectria punicea</name>
    <dbReference type="NCBI Taxonomy" id="979145"/>
    <lineage>
        <taxon>Eukaryota</taxon>
        <taxon>Fungi</taxon>
        <taxon>Dikarya</taxon>
        <taxon>Ascomycota</taxon>
        <taxon>Pezizomycotina</taxon>
        <taxon>Sordariomycetes</taxon>
        <taxon>Hypocreomycetidae</taxon>
        <taxon>Hypocreales</taxon>
        <taxon>Nectriaceae</taxon>
        <taxon>Neonectria</taxon>
    </lineage>
</organism>
<dbReference type="Gene3D" id="4.10.240.10">
    <property type="entry name" value="Zn(2)-C6 fungal-type DNA-binding domain"/>
    <property type="match status" value="1"/>
</dbReference>
<gene>
    <name evidence="7" type="ORF">QQX98_003129</name>
</gene>
<comment type="subcellular location">
    <subcellularLocation>
        <location evidence="1">Nucleus</location>
    </subcellularLocation>
</comment>
<dbReference type="CDD" id="cd00067">
    <property type="entry name" value="GAL4"/>
    <property type="match status" value="1"/>
</dbReference>
<dbReference type="PANTHER" id="PTHR47338:SF20">
    <property type="entry name" value="ZN(II)2CYS6 TRANSCRIPTION FACTOR (EUROFUNG)"/>
    <property type="match status" value="1"/>
</dbReference>
<evidence type="ECO:0000256" key="4">
    <source>
        <dbReference type="ARBA" id="ARBA00023163"/>
    </source>
</evidence>
<name>A0ABR1HEZ3_9HYPO</name>
<dbReference type="PANTHER" id="PTHR47338">
    <property type="entry name" value="ZN(II)2CYS6 TRANSCRIPTION FACTOR (EUROFUNG)-RELATED"/>
    <property type="match status" value="1"/>
</dbReference>
<dbReference type="InterPro" id="IPR007219">
    <property type="entry name" value="XnlR_reg_dom"/>
</dbReference>
<sequence>MSPPHPTDTSSTSMGSRAKGSATARTACLSCRRGKRRCDKSLPSCQLCAKKDIDCAYASRHTDGITSQASASDLANDYAAVSFLAPQVFLDAGLELPRLDVPVPESVRDVIGGTSSIRLIAVAFFESIHSWMPIISKRRFHTHLLNPLSRRQTELGLLAICMKLYCTAPPECSDGRTELYMTAKQFHFEVETAGLMSIHVLQAGIIIALYEIGQAIYPAAHLSVSVCARYGVVLDLDKLGLHLSGSEKRSRSWTEIEEMRRVWWAVLMLDRFLNLSNPSRNLETEDPTFDFYLPVDTQGWDDDTSTPEDAVNMSTGFTLKMGLFSRLSQATYLLSQALNSLTLPSSDTAELLLERAQLRRTLLALINVADTESQARGIEFCSHLAVCFSTILLLDGAYSRQECTSASYGDDDTPSPVSIESASALETLSRLACSFFTEGLEDPVIINSVSVFLIQATYQAASTLIRISEGNPDAKMMQGIEAIKQHLEELRPRWRVAGVYKAILEAEEVMSAVKMT</sequence>
<evidence type="ECO:0000313" key="7">
    <source>
        <dbReference type="EMBL" id="KAK7419757.1"/>
    </source>
</evidence>
<dbReference type="InterPro" id="IPR050815">
    <property type="entry name" value="TF_fung"/>
</dbReference>
<evidence type="ECO:0000259" key="6">
    <source>
        <dbReference type="PROSITE" id="PS50048"/>
    </source>
</evidence>
<keyword evidence="2" id="KW-0479">Metal-binding</keyword>
<dbReference type="PROSITE" id="PS50048">
    <property type="entry name" value="ZN2_CY6_FUNGAL_2"/>
    <property type="match status" value="1"/>
</dbReference>
<dbReference type="SMART" id="SM00066">
    <property type="entry name" value="GAL4"/>
    <property type="match status" value="1"/>
</dbReference>
<dbReference type="PROSITE" id="PS00463">
    <property type="entry name" value="ZN2_CY6_FUNGAL_1"/>
    <property type="match status" value="1"/>
</dbReference>
<dbReference type="Pfam" id="PF04082">
    <property type="entry name" value="Fungal_trans"/>
    <property type="match status" value="1"/>
</dbReference>
<accession>A0ABR1HEZ3</accession>
<feature type="domain" description="Zn(2)-C6 fungal-type" evidence="6">
    <location>
        <begin position="27"/>
        <end position="57"/>
    </location>
</feature>
<evidence type="ECO:0000313" key="8">
    <source>
        <dbReference type="Proteomes" id="UP001498476"/>
    </source>
</evidence>
<dbReference type="EMBL" id="JAZAVJ010000035">
    <property type="protein sequence ID" value="KAK7419757.1"/>
    <property type="molecule type" value="Genomic_DNA"/>
</dbReference>
<reference evidence="7 8" key="1">
    <citation type="journal article" date="2025" name="Microbiol. Resour. Announc.">
        <title>Draft genome sequences for Neonectria magnoliae and Neonectria punicea, canker pathogens of Liriodendron tulipifera and Acer saccharum in West Virginia.</title>
        <authorList>
            <person name="Petronek H.M."/>
            <person name="Kasson M.T."/>
            <person name="Metheny A.M."/>
            <person name="Stauder C.M."/>
            <person name="Lovett B."/>
            <person name="Lynch S.C."/>
            <person name="Garnas J.R."/>
            <person name="Kasson L.R."/>
            <person name="Stajich J.E."/>
        </authorList>
    </citation>
    <scope>NUCLEOTIDE SEQUENCE [LARGE SCALE GENOMIC DNA]</scope>
    <source>
        <strain evidence="7 8">NRRL 64653</strain>
    </source>
</reference>
<keyword evidence="5" id="KW-0539">Nucleus</keyword>
<keyword evidence="8" id="KW-1185">Reference proteome</keyword>